<keyword evidence="3" id="KW-1185">Reference proteome</keyword>
<dbReference type="STRING" id="91928.A0A0D1YVD2"/>
<evidence type="ECO:0000313" key="2">
    <source>
        <dbReference type="EMBL" id="KIW19251.1"/>
    </source>
</evidence>
<feature type="region of interest" description="Disordered" evidence="1">
    <location>
        <begin position="1"/>
        <end position="49"/>
    </location>
</feature>
<evidence type="ECO:0000313" key="3">
    <source>
        <dbReference type="Proteomes" id="UP000053328"/>
    </source>
</evidence>
<organism evidence="2 3">
    <name type="scientific">Exophiala spinifera</name>
    <dbReference type="NCBI Taxonomy" id="91928"/>
    <lineage>
        <taxon>Eukaryota</taxon>
        <taxon>Fungi</taxon>
        <taxon>Dikarya</taxon>
        <taxon>Ascomycota</taxon>
        <taxon>Pezizomycotina</taxon>
        <taxon>Eurotiomycetes</taxon>
        <taxon>Chaetothyriomycetidae</taxon>
        <taxon>Chaetothyriales</taxon>
        <taxon>Herpotrichiellaceae</taxon>
        <taxon>Exophiala</taxon>
    </lineage>
</organism>
<dbReference type="EMBL" id="KN847493">
    <property type="protein sequence ID" value="KIW19251.1"/>
    <property type="molecule type" value="Genomic_DNA"/>
</dbReference>
<dbReference type="Proteomes" id="UP000053328">
    <property type="component" value="Unassembled WGS sequence"/>
</dbReference>
<protein>
    <submittedName>
        <fullName evidence="2">Uncharacterized protein</fullName>
    </submittedName>
</protein>
<sequence>MWPFASGQAEPKAAALEPVARSPKVEIEKQYGNSSSPSTSSGTLRQADVPDGAIGWPNERLGIPLLFRAPTVVLTSFGFGFILGSTHGANKSAYRYRAENAHRLPTTQTGWFLYQKSKNYHAIVGGVKEGVKLGLVCMGWATLFMATEEMVDLSRTRFLSRGADEKKTGQRDAGSTVVAGMAVAGIYSWKRGLDHFATVHTAKTAMKFSLMYGLVQDMASTIRGNPPAYITWVKKQMFGVRDRAEIG</sequence>
<dbReference type="PANTHER" id="PTHR37852:SF1">
    <property type="entry name" value="HIG1 DOMAIN-CONTAINING PROTEIN"/>
    <property type="match status" value="1"/>
</dbReference>
<dbReference type="VEuPathDB" id="FungiDB:PV08_03545"/>
<accession>A0A0D1YVD2</accession>
<dbReference type="PANTHER" id="PTHR37852">
    <property type="entry name" value="YALI0B21208P"/>
    <property type="match status" value="1"/>
</dbReference>
<reference evidence="2 3" key="1">
    <citation type="submission" date="2015-01" db="EMBL/GenBank/DDBJ databases">
        <title>The Genome Sequence of Exophiala spinifera CBS89968.</title>
        <authorList>
            <consortium name="The Broad Institute Genomics Platform"/>
            <person name="Cuomo C."/>
            <person name="de Hoog S."/>
            <person name="Gorbushina A."/>
            <person name="Stielow B."/>
            <person name="Teixiera M."/>
            <person name="Abouelleil A."/>
            <person name="Chapman S.B."/>
            <person name="Priest M."/>
            <person name="Young S.K."/>
            <person name="Wortman J."/>
            <person name="Nusbaum C."/>
            <person name="Birren B."/>
        </authorList>
    </citation>
    <scope>NUCLEOTIDE SEQUENCE [LARGE SCALE GENOMIC DNA]</scope>
    <source>
        <strain evidence="2 3">CBS 89968</strain>
    </source>
</reference>
<dbReference type="OrthoDB" id="5584028at2759"/>
<proteinExistence type="predicted"/>
<dbReference type="GeneID" id="27330628"/>
<dbReference type="AlphaFoldDB" id="A0A0D1YVD2"/>
<dbReference type="RefSeq" id="XP_016239467.1">
    <property type="nucleotide sequence ID" value="XM_016377897.1"/>
</dbReference>
<gene>
    <name evidence="2" type="ORF">PV08_03545</name>
</gene>
<evidence type="ECO:0000256" key="1">
    <source>
        <dbReference type="SAM" id="MobiDB-lite"/>
    </source>
</evidence>
<dbReference type="HOGENOM" id="CLU_085417_0_0_1"/>
<name>A0A0D1YVD2_9EURO</name>